<dbReference type="Pfam" id="PF00691">
    <property type="entry name" value="OmpA"/>
    <property type="match status" value="1"/>
</dbReference>
<dbReference type="InterPro" id="IPR006665">
    <property type="entry name" value="OmpA-like"/>
</dbReference>
<evidence type="ECO:0000256" key="4">
    <source>
        <dbReference type="PROSITE-ProRule" id="PRU00473"/>
    </source>
</evidence>
<dbReference type="Gene3D" id="3.30.1330.60">
    <property type="entry name" value="OmpA-like domain"/>
    <property type="match status" value="1"/>
</dbReference>
<dbReference type="PANTHER" id="PTHR30329">
    <property type="entry name" value="STATOR ELEMENT OF FLAGELLAR MOTOR COMPLEX"/>
    <property type="match status" value="1"/>
</dbReference>
<dbReference type="Proteomes" id="UP000181901">
    <property type="component" value="Unassembled WGS sequence"/>
</dbReference>
<keyword evidence="8" id="KW-1185">Reference proteome</keyword>
<evidence type="ECO:0000313" key="7">
    <source>
        <dbReference type="EMBL" id="OIQ50273.1"/>
    </source>
</evidence>
<dbReference type="InterPro" id="IPR036737">
    <property type="entry name" value="OmpA-like_sf"/>
</dbReference>
<proteinExistence type="predicted"/>
<name>A0A1J5NEX0_9BACT</name>
<gene>
    <name evidence="7" type="primary">psaB</name>
    <name evidence="7" type="ORF">BerOc1_02204</name>
</gene>
<dbReference type="GO" id="GO:0009279">
    <property type="term" value="C:cell outer membrane"/>
    <property type="evidence" value="ECO:0007669"/>
    <property type="project" value="UniProtKB-SubCell"/>
</dbReference>
<dbReference type="EC" id="1.97.1.12" evidence="7"/>
<reference evidence="7 8" key="1">
    <citation type="submission" date="2015-09" db="EMBL/GenBank/DDBJ databases">
        <title>Genome of Desulfovibrio dechloracetivorans BerOc1, a mercury methylating strain isolated from highly hydrocarbons and metals contaminated coastal sediments.</title>
        <authorList>
            <person name="Goni Urriza M."/>
            <person name="Gassie C."/>
            <person name="Bouchez O."/>
            <person name="Klopp C."/>
            <person name="Ranchou-Peyruse A."/>
            <person name="Remy G."/>
        </authorList>
    </citation>
    <scope>NUCLEOTIDE SEQUENCE [LARGE SCALE GENOMIC DNA]</scope>
    <source>
        <strain evidence="7 8">BerOc1</strain>
    </source>
</reference>
<comment type="subcellular location">
    <subcellularLocation>
        <location evidence="1">Cell outer membrane</location>
    </subcellularLocation>
</comment>
<sequence>MKQYALILFVGLMLAGCGGGQTIVLLPDLDGHVGEVTVTSEGGQTATLNQANQAVTGTDKVTTLSDAQVQSQFGAAMAAQPEPTARFILHFHSDSTKLTDESKALIPDIIGSWKARVSRDVSVIGHTDTLGEKQYNYDLSVRRAKKVRELLVKAGMPEDIIEMTSHGEENPLIPTPDGKSEPRNRRVEVLVR</sequence>
<dbReference type="PROSITE" id="PS51257">
    <property type="entry name" value="PROKAR_LIPOPROTEIN"/>
    <property type="match status" value="1"/>
</dbReference>
<comment type="caution">
    <text evidence="7">The sequence shown here is derived from an EMBL/GenBank/DDBJ whole genome shotgun (WGS) entry which is preliminary data.</text>
</comment>
<dbReference type="PANTHER" id="PTHR30329:SF21">
    <property type="entry name" value="LIPOPROTEIN YIAD-RELATED"/>
    <property type="match status" value="1"/>
</dbReference>
<dbReference type="AlphaFoldDB" id="A0A1J5NEX0"/>
<organism evidence="7 8">
    <name type="scientific">Pseudodesulfovibrio hydrargyri</name>
    <dbReference type="NCBI Taxonomy" id="2125990"/>
    <lineage>
        <taxon>Bacteria</taxon>
        <taxon>Pseudomonadati</taxon>
        <taxon>Thermodesulfobacteriota</taxon>
        <taxon>Desulfovibrionia</taxon>
        <taxon>Desulfovibrionales</taxon>
        <taxon>Desulfovibrionaceae</taxon>
    </lineage>
</organism>
<evidence type="ECO:0000256" key="2">
    <source>
        <dbReference type="ARBA" id="ARBA00023136"/>
    </source>
</evidence>
<evidence type="ECO:0000256" key="3">
    <source>
        <dbReference type="ARBA" id="ARBA00023237"/>
    </source>
</evidence>
<keyword evidence="7" id="KW-0560">Oxidoreductase</keyword>
<evidence type="ECO:0000256" key="5">
    <source>
        <dbReference type="SAM" id="MobiDB-lite"/>
    </source>
</evidence>
<dbReference type="InterPro" id="IPR050330">
    <property type="entry name" value="Bact_OuterMem_StrucFunc"/>
</dbReference>
<dbReference type="EMBL" id="LKAQ01000004">
    <property type="protein sequence ID" value="OIQ50273.1"/>
    <property type="molecule type" value="Genomic_DNA"/>
</dbReference>
<evidence type="ECO:0000259" key="6">
    <source>
        <dbReference type="PROSITE" id="PS51123"/>
    </source>
</evidence>
<keyword evidence="2 4" id="KW-0472">Membrane</keyword>
<feature type="compositionally biased region" description="Basic and acidic residues" evidence="5">
    <location>
        <begin position="178"/>
        <end position="192"/>
    </location>
</feature>
<feature type="domain" description="OmpA-like" evidence="6">
    <location>
        <begin position="78"/>
        <end position="192"/>
    </location>
</feature>
<keyword evidence="3" id="KW-0998">Cell outer membrane</keyword>
<dbReference type="OrthoDB" id="9805566at2"/>
<evidence type="ECO:0000313" key="8">
    <source>
        <dbReference type="Proteomes" id="UP000181901"/>
    </source>
</evidence>
<evidence type="ECO:0000256" key="1">
    <source>
        <dbReference type="ARBA" id="ARBA00004442"/>
    </source>
</evidence>
<dbReference type="PROSITE" id="PS51123">
    <property type="entry name" value="OMPA_2"/>
    <property type="match status" value="1"/>
</dbReference>
<feature type="region of interest" description="Disordered" evidence="5">
    <location>
        <begin position="167"/>
        <end position="192"/>
    </location>
</feature>
<dbReference type="PRINTS" id="PR01021">
    <property type="entry name" value="OMPADOMAIN"/>
</dbReference>
<protein>
    <submittedName>
        <fullName evidence="7">Photosystem I P700 chlorophyll a apoprotein A2</fullName>
        <ecNumber evidence="7">1.97.1.12</ecNumber>
    </submittedName>
</protein>
<dbReference type="SUPFAM" id="SSF103088">
    <property type="entry name" value="OmpA-like"/>
    <property type="match status" value="1"/>
</dbReference>
<dbReference type="RefSeq" id="WP_071545733.1">
    <property type="nucleotide sequence ID" value="NZ_LKAQ01000004.1"/>
</dbReference>
<dbReference type="InterPro" id="IPR006664">
    <property type="entry name" value="OMP_bac"/>
</dbReference>
<dbReference type="GO" id="GO:0016491">
    <property type="term" value="F:oxidoreductase activity"/>
    <property type="evidence" value="ECO:0007669"/>
    <property type="project" value="UniProtKB-KW"/>
</dbReference>
<accession>A0A1J5NEX0</accession>
<dbReference type="CDD" id="cd07185">
    <property type="entry name" value="OmpA_C-like"/>
    <property type="match status" value="1"/>
</dbReference>